<dbReference type="Gramene" id="Solyc10g061883.1.1">
    <property type="protein sequence ID" value="Solyc10g061883.1.1"/>
    <property type="gene ID" value="Solyc10g061883.1"/>
</dbReference>
<dbReference type="PANTHER" id="PTHR33064">
    <property type="entry name" value="POL PROTEIN"/>
    <property type="match status" value="1"/>
</dbReference>
<evidence type="ECO:0000313" key="1">
    <source>
        <dbReference type="EnsemblPlants" id="Solyc10g061883.1.1"/>
    </source>
</evidence>
<dbReference type="Gene3D" id="3.30.70.270">
    <property type="match status" value="1"/>
</dbReference>
<reference evidence="1" key="1">
    <citation type="journal article" date="2012" name="Nature">
        <title>The tomato genome sequence provides insights into fleshy fruit evolution.</title>
        <authorList>
            <consortium name="Tomato Genome Consortium"/>
        </authorList>
    </citation>
    <scope>NUCLEOTIDE SEQUENCE [LARGE SCALE GENOMIC DNA]</scope>
    <source>
        <strain evidence="1">cv. Heinz 1706</strain>
    </source>
</reference>
<dbReference type="EnsemblPlants" id="Solyc10g061883.1.1">
    <property type="protein sequence ID" value="Solyc10g061883.1.1"/>
    <property type="gene ID" value="Solyc10g061883.1"/>
</dbReference>
<dbReference type="AlphaFoldDB" id="A0A3Q7JD69"/>
<reference evidence="1" key="2">
    <citation type="submission" date="2019-01" db="UniProtKB">
        <authorList>
            <consortium name="EnsemblPlants"/>
        </authorList>
    </citation>
    <scope>IDENTIFICATION</scope>
    <source>
        <strain evidence="1">cv. Heinz 1706</strain>
    </source>
</reference>
<dbReference type="InterPro" id="IPR043502">
    <property type="entry name" value="DNA/RNA_pol_sf"/>
</dbReference>
<dbReference type="STRING" id="4081.A0A3Q7JD69"/>
<protein>
    <recommendedName>
        <fullName evidence="3">Reverse transcriptase/retrotransposon-derived protein RNase H-like domain-containing protein</fullName>
    </recommendedName>
</protein>
<proteinExistence type="predicted"/>
<accession>A0A3Q7JD69</accession>
<evidence type="ECO:0000313" key="2">
    <source>
        <dbReference type="Proteomes" id="UP000004994"/>
    </source>
</evidence>
<dbReference type="Proteomes" id="UP000004994">
    <property type="component" value="Chromosome 10"/>
</dbReference>
<dbReference type="SUPFAM" id="SSF56672">
    <property type="entry name" value="DNA/RNA polymerases"/>
    <property type="match status" value="1"/>
</dbReference>
<dbReference type="PANTHER" id="PTHR33064:SF40">
    <property type="entry name" value="REVERSE TRANSCRIPTASE_RETROTRANSPOSON-DERIVED PROTEIN RNASE H-LIKE DOMAIN-CONTAINING PROTEIN"/>
    <property type="match status" value="1"/>
</dbReference>
<dbReference type="InterPro" id="IPR051320">
    <property type="entry name" value="Viral_Replic_Matur_Polypro"/>
</dbReference>
<keyword evidence="2" id="KW-1185">Reference proteome</keyword>
<dbReference type="InterPro" id="IPR043128">
    <property type="entry name" value="Rev_trsase/Diguanyl_cyclase"/>
</dbReference>
<dbReference type="InParanoid" id="A0A3Q7JD69"/>
<evidence type="ECO:0008006" key="3">
    <source>
        <dbReference type="Google" id="ProtNLM"/>
    </source>
</evidence>
<name>A0A3Q7JD69_SOLLC</name>
<sequence>MEFIGLVSLIEFKEELINLFGDILVKDVVEEFNTLSQAEIDKNEINTSNEEDLVPGKRQLSILIYSDRFHSIIDEHTAQAMGHESSHCPPVRVIVADESYVMEGVDTDPQYIKELVEWPRPKTLKAFTGFLGLTGYYRKYVVNHGTIIRPLIDLLKKNAFKCNSDARLAFEDHKKAMRIKHEFVIETDASHPGIGELLMYKGLPISYFGKFKHFVVWSDQHSLKYLVEQKVTLTIELKGLTKMFGLDYEVKYRVFDALYRQQEVPDSLDDRATGNLMVISSCTRTRVQEIIRRYEKHAHFVHSCTSCTRLSWTQSMEIQGWYTKKQGQRICRIS</sequence>
<organism evidence="1">
    <name type="scientific">Solanum lycopersicum</name>
    <name type="common">Tomato</name>
    <name type="synonym">Lycopersicon esculentum</name>
    <dbReference type="NCBI Taxonomy" id="4081"/>
    <lineage>
        <taxon>Eukaryota</taxon>
        <taxon>Viridiplantae</taxon>
        <taxon>Streptophyta</taxon>
        <taxon>Embryophyta</taxon>
        <taxon>Tracheophyta</taxon>
        <taxon>Spermatophyta</taxon>
        <taxon>Magnoliopsida</taxon>
        <taxon>eudicotyledons</taxon>
        <taxon>Gunneridae</taxon>
        <taxon>Pentapetalae</taxon>
        <taxon>asterids</taxon>
        <taxon>lamiids</taxon>
        <taxon>Solanales</taxon>
        <taxon>Solanaceae</taxon>
        <taxon>Solanoideae</taxon>
        <taxon>Solaneae</taxon>
        <taxon>Solanum</taxon>
        <taxon>Solanum subgen. Lycopersicon</taxon>
    </lineage>
</organism>